<feature type="transmembrane region" description="Helical" evidence="8">
    <location>
        <begin position="42"/>
        <end position="62"/>
    </location>
</feature>
<evidence type="ECO:0000256" key="3">
    <source>
        <dbReference type="ARBA" id="ARBA00022448"/>
    </source>
</evidence>
<evidence type="ECO:0000256" key="6">
    <source>
        <dbReference type="ARBA" id="ARBA00022989"/>
    </source>
</evidence>
<dbReference type="InterPro" id="IPR052017">
    <property type="entry name" value="TSUP"/>
</dbReference>
<comment type="caution">
    <text evidence="9">The sequence shown here is derived from an EMBL/GenBank/DDBJ whole genome shotgun (WGS) entry which is preliminary data.</text>
</comment>
<dbReference type="Pfam" id="PF01925">
    <property type="entry name" value="TauE"/>
    <property type="match status" value="1"/>
</dbReference>
<reference evidence="9 10" key="1">
    <citation type="submission" date="2019-02" db="EMBL/GenBank/DDBJ databases">
        <title>Draft genome sequences of novel Actinobacteria.</title>
        <authorList>
            <person name="Sahin N."/>
            <person name="Ay H."/>
            <person name="Saygin H."/>
        </authorList>
    </citation>
    <scope>NUCLEOTIDE SEQUENCE [LARGE SCALE GENOMIC DNA]</scope>
    <source>
        <strain evidence="9 10">KC603</strain>
    </source>
</reference>
<evidence type="ECO:0000256" key="7">
    <source>
        <dbReference type="ARBA" id="ARBA00023136"/>
    </source>
</evidence>
<evidence type="ECO:0000313" key="9">
    <source>
        <dbReference type="EMBL" id="TDC49091.1"/>
    </source>
</evidence>
<evidence type="ECO:0000256" key="5">
    <source>
        <dbReference type="ARBA" id="ARBA00022692"/>
    </source>
</evidence>
<comment type="similarity">
    <text evidence="2 8">Belongs to the 4-toluene sulfonate uptake permease (TSUP) (TC 2.A.102) family.</text>
</comment>
<evidence type="ECO:0000256" key="2">
    <source>
        <dbReference type="ARBA" id="ARBA00009142"/>
    </source>
</evidence>
<dbReference type="InterPro" id="IPR002781">
    <property type="entry name" value="TM_pro_TauE-like"/>
</dbReference>
<dbReference type="RefSeq" id="WP_131985359.1">
    <property type="nucleotide sequence ID" value="NZ_SMKL01000046.1"/>
</dbReference>
<keyword evidence="6 8" id="KW-1133">Transmembrane helix</keyword>
<keyword evidence="5 8" id="KW-0812">Transmembrane</keyword>
<feature type="transmembrane region" description="Helical" evidence="8">
    <location>
        <begin position="189"/>
        <end position="218"/>
    </location>
</feature>
<keyword evidence="3" id="KW-0813">Transport</keyword>
<sequence>MSLLDVVAIVAAGFAAGAINVVVGSGTMITFPTLLALGYPPVVANVSNTVGLVPGSVMGAWGYREELRGQRGRVLRFGLLALIGGTAGAVLLLALPPGAFEAIVPVLIVLACVLVALQPWIARRLKERPAGREHGGPVVWFLILLTAVYGGYFGAAQGVLLLAVMGLALSDTLQRLNAVKNVQAGLVNLVAGIVFAFVADVDWAVAGLIAAGSALGGLLGARIGRRLSPAVLRVVIIVVGVSAVVYLVTQ</sequence>
<keyword evidence="10" id="KW-1185">Reference proteome</keyword>
<keyword evidence="4 8" id="KW-1003">Cell membrane</keyword>
<dbReference type="PANTHER" id="PTHR30269:SF0">
    <property type="entry name" value="MEMBRANE TRANSPORTER PROTEIN YFCA-RELATED"/>
    <property type="match status" value="1"/>
</dbReference>
<comment type="subcellular location">
    <subcellularLocation>
        <location evidence="1 8">Cell membrane</location>
        <topology evidence="1 8">Multi-pass membrane protein</topology>
    </subcellularLocation>
</comment>
<evidence type="ECO:0000256" key="4">
    <source>
        <dbReference type="ARBA" id="ARBA00022475"/>
    </source>
</evidence>
<proteinExistence type="inferred from homology"/>
<dbReference type="EMBL" id="SMKL01000046">
    <property type="protein sequence ID" value="TDC49091.1"/>
    <property type="molecule type" value="Genomic_DNA"/>
</dbReference>
<feature type="transmembrane region" description="Helical" evidence="8">
    <location>
        <begin position="99"/>
        <end position="117"/>
    </location>
</feature>
<dbReference type="GO" id="GO:0005886">
    <property type="term" value="C:plasma membrane"/>
    <property type="evidence" value="ECO:0007669"/>
    <property type="project" value="UniProtKB-SubCell"/>
</dbReference>
<dbReference type="OrthoDB" id="3782574at2"/>
<feature type="transmembrane region" description="Helical" evidence="8">
    <location>
        <begin position="230"/>
        <end position="249"/>
    </location>
</feature>
<feature type="transmembrane region" description="Helical" evidence="8">
    <location>
        <begin position="138"/>
        <end position="169"/>
    </location>
</feature>
<feature type="transmembrane region" description="Helical" evidence="8">
    <location>
        <begin position="74"/>
        <end position="93"/>
    </location>
</feature>
<protein>
    <recommendedName>
        <fullName evidence="8">Probable membrane transporter protein</fullName>
    </recommendedName>
</protein>
<keyword evidence="7 8" id="KW-0472">Membrane</keyword>
<organism evidence="9 10">
    <name type="scientific">Jiangella ureilytica</name>
    <dbReference type="NCBI Taxonomy" id="2530374"/>
    <lineage>
        <taxon>Bacteria</taxon>
        <taxon>Bacillati</taxon>
        <taxon>Actinomycetota</taxon>
        <taxon>Actinomycetes</taxon>
        <taxon>Jiangellales</taxon>
        <taxon>Jiangellaceae</taxon>
        <taxon>Jiangella</taxon>
    </lineage>
</organism>
<accession>A0A4R4RHV7</accession>
<evidence type="ECO:0000256" key="1">
    <source>
        <dbReference type="ARBA" id="ARBA00004651"/>
    </source>
</evidence>
<gene>
    <name evidence="9" type="ORF">E1212_19130</name>
</gene>
<evidence type="ECO:0000313" key="10">
    <source>
        <dbReference type="Proteomes" id="UP000295621"/>
    </source>
</evidence>
<evidence type="ECO:0000256" key="8">
    <source>
        <dbReference type="RuleBase" id="RU363041"/>
    </source>
</evidence>
<name>A0A4R4RHV7_9ACTN</name>
<dbReference type="PANTHER" id="PTHR30269">
    <property type="entry name" value="TRANSMEMBRANE PROTEIN YFCA"/>
    <property type="match status" value="1"/>
</dbReference>
<dbReference type="Proteomes" id="UP000295621">
    <property type="component" value="Unassembled WGS sequence"/>
</dbReference>
<dbReference type="AlphaFoldDB" id="A0A4R4RHV7"/>